<gene>
    <name evidence="23" type="ORF">JL09_g3681</name>
</gene>
<dbReference type="HOGENOM" id="CLU_259511_0_0_1"/>
<reference evidence="24" key="1">
    <citation type="journal article" date="2014" name="Microb. Cell Fact.">
        <title>Exploiting Issatchenkia orientalis SD108 for succinic acid production.</title>
        <authorList>
            <person name="Xiao H."/>
            <person name="Shao Z."/>
            <person name="Jiang Y."/>
            <person name="Dole S."/>
            <person name="Zhao H."/>
        </authorList>
    </citation>
    <scope>NUCLEOTIDE SEQUENCE [LARGE SCALE GENOMIC DNA]</scope>
    <source>
        <strain evidence="24">SD108</strain>
    </source>
</reference>
<dbReference type="PROSITE" id="PS00141">
    <property type="entry name" value="ASP_PROTEASE"/>
    <property type="match status" value="2"/>
</dbReference>
<dbReference type="Gene3D" id="1.20.120.560">
    <property type="entry name" value="alix/aip1 in complex with the ypdl late domain"/>
    <property type="match status" value="1"/>
</dbReference>
<feature type="active site" evidence="17">
    <location>
        <position position="88"/>
    </location>
</feature>
<feature type="chain" id="PRO_5001959350" description="candidapepsin" evidence="20">
    <location>
        <begin position="19"/>
        <end position="1325"/>
    </location>
</feature>
<evidence type="ECO:0000256" key="15">
    <source>
        <dbReference type="ARBA" id="ARBA00023157"/>
    </source>
</evidence>
<dbReference type="VEuPathDB" id="FungiDB:C5L36_0E02260"/>
<dbReference type="PROSITE" id="PS51180">
    <property type="entry name" value="BRO1"/>
    <property type="match status" value="1"/>
</dbReference>
<dbReference type="GO" id="GO:0005576">
    <property type="term" value="C:extracellular region"/>
    <property type="evidence" value="ECO:0007669"/>
    <property type="project" value="UniProtKB-SubCell"/>
</dbReference>
<dbReference type="InterPro" id="IPR033121">
    <property type="entry name" value="PEPTIDASE_A1"/>
</dbReference>
<evidence type="ECO:0000256" key="14">
    <source>
        <dbReference type="ARBA" id="ARBA00023145"/>
    </source>
</evidence>
<evidence type="ECO:0000256" key="11">
    <source>
        <dbReference type="ARBA" id="ARBA00022750"/>
    </source>
</evidence>
<evidence type="ECO:0000256" key="3">
    <source>
        <dbReference type="ARBA" id="ARBA00004496"/>
    </source>
</evidence>
<dbReference type="VEuPathDB" id="FungiDB:C5L36_0E02210"/>
<dbReference type="InterPro" id="IPR001969">
    <property type="entry name" value="Aspartic_peptidase_AS"/>
</dbReference>
<evidence type="ECO:0000256" key="6">
    <source>
        <dbReference type="ARBA" id="ARBA00013207"/>
    </source>
</evidence>
<dbReference type="GO" id="GO:0043328">
    <property type="term" value="P:protein transport to vacuole involved in ubiquitin-dependent protein catabolic process via the multivesicular body sorting pathway"/>
    <property type="evidence" value="ECO:0007669"/>
    <property type="project" value="TreeGrafter"/>
</dbReference>
<feature type="compositionally biased region" description="Polar residues" evidence="19">
    <location>
        <begin position="1267"/>
        <end position="1285"/>
    </location>
</feature>
<sequence>MNTAALVTIFCTLTSSWAFPLPDGDNSDTNPGYFKLSARKIYGRNLNDALQKRDNNGYLEVDLSNENTFYLTDIEIGTPSQKVGVLVDTGSSDLWVVQSNNTYCESGTTGPLSKARADIIDWSLNTTDLQNHDNFIGKATSQSSNLIDCSQYGTFDPTDSETFQSNDTSFAITYADSTFAKGTWGRDDVVINGVNVTDLSLAVCDDADNAMGILGIGLAGLETTYSGSSSLSSLFSSSDRYTYENLPLRLKSLGIIKHTCYSVYLDEADSKNANILFGAIDHSKYTGNIVALPIVNSLKSKNYDTAIQLDVTLNSVTLIDSKSKTEATLGNGAAAALLDTGTTLTYVPTNLLKAIYNLVDAQYSQSIGYYVVKCNAVDNMTLDFNFQGFDINIPFSSFLVSLSTTSGSTSQYCMLGLQDSQSTTFTLGDNFLRNVYMIADYENMEIGLAVANHSASNEDIQVVSTGIPNANQPVSSLEYGKSVTTLVVQSTIVTSSIPSSQSLSTAQTIPVSTTKDNKASDESSISTDARTVSSIPSSTHNYAARNEVASTFGRSFTSDLQPAFSRLDELRTNIQHASFKDADIIIPQYIDYITQIDSLRLRLPLELVTIEFKWLDTLKEEEISQKSVSFEKASIMYNLACLHSYKGSVAASNIDWKLAVSSFAHASGIFEYMASHFLHSPASDLDVHASKLFSHLMSAQAQECFLWNYMHTAETKHSLVAKLAKGVSERYEKVIKYLNKGVDLDCLNECKWKKEYFLAFAYFHDAQNYGSVPQIGYAITSASQGLDTCKELRKIKVDSILNDIGEELKKEITSKLKEWEKDNDLIYHHAVPDKINVPAIKKLEGAKSIDFEKQLMENGGCRDLFDKIVPMEAHQSMSIYSEKQAQILRKLKEEINVANEEVVSVFEFSKIPSSIIEIQNLLRSRNSTVEEEEREKEAGYPRVLAMAHEMETSSMSSDQFDMTEVNSKREEIKESLEKIDELLMKDDKNMLIKSLPINNELTKLRDEVSSTRRIMVEADLSDSKLSDLWSKYEVEISVLRKGVSKLHEWLSSSNTDDLNKQISLLDLDDSSDNYDINTANELIENIYANKKSLELLVNERNSTLQDLTEAMHAEDISSVLINYRDASDEELEQVFLEQLSKYDAYRSRINDLIDAQPNKIFDLKESLGSLLDLGIVKKKLEEKKRERGTVKSKINRLIDAYEAFKLCTKGVGEAVNFYTKLQHRTSEILNRIQSIVNQRDSYISDSRSSIGSDPTGNLGGFGGYTVNYPQQQQPPAYSTSSEQTPNIPPLPSKPAYTGNTHSSLPYSTPSVYDPNMYSQFGQSWK</sequence>
<keyword evidence="14" id="KW-0865">Zymogen</keyword>
<evidence type="ECO:0000313" key="23">
    <source>
        <dbReference type="EMBL" id="KGK37189.1"/>
    </source>
</evidence>
<keyword evidence="15" id="KW-1015">Disulfide bond</keyword>
<feature type="region of interest" description="Disordered" evidence="19">
    <location>
        <begin position="504"/>
        <end position="532"/>
    </location>
</feature>
<dbReference type="SMART" id="SM01041">
    <property type="entry name" value="BRO1"/>
    <property type="match status" value="1"/>
</dbReference>
<dbReference type="InterPro" id="IPR033876">
    <property type="entry name" value="SAP-like"/>
</dbReference>
<keyword evidence="12" id="KW-0967">Endosome</keyword>
<dbReference type="CDD" id="cd05474">
    <property type="entry name" value="SAP_like"/>
    <property type="match status" value="1"/>
</dbReference>
<evidence type="ECO:0000256" key="1">
    <source>
        <dbReference type="ARBA" id="ARBA00001675"/>
    </source>
</evidence>
<evidence type="ECO:0000259" key="22">
    <source>
        <dbReference type="PROSITE" id="PS51767"/>
    </source>
</evidence>
<evidence type="ECO:0000256" key="12">
    <source>
        <dbReference type="ARBA" id="ARBA00022753"/>
    </source>
</evidence>
<dbReference type="PANTHER" id="PTHR23030:SF30">
    <property type="entry name" value="TYROSINE-PROTEIN PHOSPHATASE NON-RECEPTOR TYPE 23"/>
    <property type="match status" value="1"/>
</dbReference>
<evidence type="ECO:0000256" key="17">
    <source>
        <dbReference type="PIRSR" id="PIRSR601461-1"/>
    </source>
</evidence>
<proteinExistence type="inferred from homology"/>
<evidence type="ECO:0000259" key="21">
    <source>
        <dbReference type="PROSITE" id="PS51180"/>
    </source>
</evidence>
<accession>A0A099NYR4</accession>
<evidence type="ECO:0000256" key="5">
    <source>
        <dbReference type="ARBA" id="ARBA00007447"/>
    </source>
</evidence>
<organism evidence="23 24">
    <name type="scientific">Pichia kudriavzevii</name>
    <name type="common">Yeast</name>
    <name type="synonym">Issatchenkia orientalis</name>
    <dbReference type="NCBI Taxonomy" id="4909"/>
    <lineage>
        <taxon>Eukaryota</taxon>
        <taxon>Fungi</taxon>
        <taxon>Dikarya</taxon>
        <taxon>Ascomycota</taxon>
        <taxon>Saccharomycotina</taxon>
        <taxon>Pichiomycetes</taxon>
        <taxon>Pichiales</taxon>
        <taxon>Pichiaceae</taxon>
        <taxon>Pichia</taxon>
    </lineage>
</organism>
<dbReference type="Gene3D" id="1.20.140.50">
    <property type="entry name" value="alix/aip1 like domains"/>
    <property type="match status" value="1"/>
</dbReference>
<protein>
    <recommendedName>
        <fullName evidence="6">candidapepsin</fullName>
        <ecNumber evidence="6">3.4.23.24</ecNumber>
    </recommendedName>
    <alternativeName>
        <fullName evidence="16">BRO domain-containing protein 1</fullName>
    </alternativeName>
</protein>
<dbReference type="PROSITE" id="PS51767">
    <property type="entry name" value="PEPTIDASE_A1"/>
    <property type="match status" value="1"/>
</dbReference>
<dbReference type="Proteomes" id="UP000029867">
    <property type="component" value="Unassembled WGS sequence"/>
</dbReference>
<evidence type="ECO:0000256" key="9">
    <source>
        <dbReference type="ARBA" id="ARBA00022670"/>
    </source>
</evidence>
<comment type="caution">
    <text evidence="23">The sequence shown here is derived from an EMBL/GenBank/DDBJ whole genome shotgun (WGS) entry which is preliminary data.</text>
</comment>
<feature type="domain" description="BRO1" evidence="21">
    <location>
        <begin position="507"/>
        <end position="902"/>
    </location>
</feature>
<dbReference type="GO" id="GO:0005768">
    <property type="term" value="C:endosome"/>
    <property type="evidence" value="ECO:0007669"/>
    <property type="project" value="UniProtKB-SubCell"/>
</dbReference>
<feature type="compositionally biased region" description="Polar residues" evidence="19">
    <location>
        <begin position="1297"/>
        <end position="1315"/>
    </location>
</feature>
<dbReference type="EC" id="3.4.23.24" evidence="6"/>
<dbReference type="InterPro" id="IPR004328">
    <property type="entry name" value="BRO1_dom"/>
</dbReference>
<feature type="domain" description="Peptidase A1" evidence="22">
    <location>
        <begin position="70"/>
        <end position="449"/>
    </location>
</feature>
<dbReference type="Pfam" id="PF13949">
    <property type="entry name" value="ALIX_LYPXL_bnd"/>
    <property type="match status" value="1"/>
</dbReference>
<dbReference type="GO" id="GO:0004190">
    <property type="term" value="F:aspartic-type endopeptidase activity"/>
    <property type="evidence" value="ECO:0007669"/>
    <property type="project" value="UniProtKB-KW"/>
</dbReference>
<dbReference type="EMBL" id="JQFK01000042">
    <property type="protein sequence ID" value="KGK37189.1"/>
    <property type="molecule type" value="Genomic_DNA"/>
</dbReference>
<dbReference type="PANTHER" id="PTHR23030">
    <property type="entry name" value="PCD6 INTERACTING PROTEIN-RELATED"/>
    <property type="match status" value="1"/>
</dbReference>
<evidence type="ECO:0000256" key="10">
    <source>
        <dbReference type="ARBA" id="ARBA00022729"/>
    </source>
</evidence>
<evidence type="ECO:0000256" key="13">
    <source>
        <dbReference type="ARBA" id="ARBA00022801"/>
    </source>
</evidence>
<evidence type="ECO:0000256" key="18">
    <source>
        <dbReference type="RuleBase" id="RU000454"/>
    </source>
</evidence>
<keyword evidence="7" id="KW-0963">Cytoplasm</keyword>
<evidence type="ECO:0000256" key="20">
    <source>
        <dbReference type="SAM" id="SignalP"/>
    </source>
</evidence>
<name>A0A099NYR4_PICKU</name>
<dbReference type="InterPro" id="IPR021109">
    <property type="entry name" value="Peptidase_aspartic_dom_sf"/>
</dbReference>
<dbReference type="eggNOG" id="KOG2220">
    <property type="taxonomic scope" value="Eukaryota"/>
</dbReference>
<evidence type="ECO:0000256" key="4">
    <source>
        <dbReference type="ARBA" id="ARBA00004613"/>
    </source>
</evidence>
<evidence type="ECO:0000256" key="7">
    <source>
        <dbReference type="ARBA" id="ARBA00022490"/>
    </source>
</evidence>
<evidence type="ECO:0000313" key="24">
    <source>
        <dbReference type="Proteomes" id="UP000029867"/>
    </source>
</evidence>
<dbReference type="Gene3D" id="1.25.40.280">
    <property type="entry name" value="alix/aip1 like domains"/>
    <property type="match status" value="1"/>
</dbReference>
<keyword evidence="13 18" id="KW-0378">Hydrolase</keyword>
<comment type="subcellular location">
    <subcellularLocation>
        <location evidence="3">Cytoplasm</location>
    </subcellularLocation>
    <subcellularLocation>
        <location evidence="2">Endosome</location>
    </subcellularLocation>
    <subcellularLocation>
        <location evidence="4">Secreted</location>
    </subcellularLocation>
</comment>
<keyword evidence="8" id="KW-0964">Secreted</keyword>
<evidence type="ECO:0000256" key="16">
    <source>
        <dbReference type="ARBA" id="ARBA00041284"/>
    </source>
</evidence>
<dbReference type="eggNOG" id="KOG1339">
    <property type="taxonomic scope" value="Eukaryota"/>
</dbReference>
<comment type="catalytic activity">
    <reaction evidence="1">
        <text>Preferential cleavage at the carboxyl of hydrophobic amino acids, but fails to cleave 15-Leu-|-Tyr-16, 16-Tyr-|-Leu-17 and 24-Phe-|-Phe-25 of insulin B chain. Activates trypsinogen, and degrades keratin.</text>
        <dbReference type="EC" id="3.4.23.24"/>
    </reaction>
</comment>
<dbReference type="SUPFAM" id="SSF50630">
    <property type="entry name" value="Acid proteases"/>
    <property type="match status" value="1"/>
</dbReference>
<dbReference type="Pfam" id="PF00026">
    <property type="entry name" value="Asp"/>
    <property type="match status" value="1"/>
</dbReference>
<feature type="active site" evidence="17">
    <location>
        <position position="339"/>
    </location>
</feature>
<feature type="compositionally biased region" description="Polar residues" evidence="19">
    <location>
        <begin position="522"/>
        <end position="532"/>
    </location>
</feature>
<dbReference type="Gene3D" id="2.40.70.10">
    <property type="entry name" value="Acid Proteases"/>
    <property type="match status" value="2"/>
</dbReference>
<evidence type="ECO:0000256" key="19">
    <source>
        <dbReference type="SAM" id="MobiDB-lite"/>
    </source>
</evidence>
<dbReference type="PRINTS" id="PR00792">
    <property type="entry name" value="PEPSIN"/>
</dbReference>
<evidence type="ECO:0000256" key="8">
    <source>
        <dbReference type="ARBA" id="ARBA00022525"/>
    </source>
</evidence>
<keyword evidence="9 18" id="KW-0645">Protease</keyword>
<feature type="region of interest" description="Disordered" evidence="19">
    <location>
        <begin position="1261"/>
        <end position="1315"/>
    </location>
</feature>
<dbReference type="InterPro" id="IPR001461">
    <property type="entry name" value="Aspartic_peptidase_A1"/>
</dbReference>
<comment type="similarity">
    <text evidence="5 18">Belongs to the peptidase A1 family.</text>
</comment>
<evidence type="ECO:0000256" key="2">
    <source>
        <dbReference type="ARBA" id="ARBA00004177"/>
    </source>
</evidence>
<feature type="signal peptide" evidence="20">
    <location>
        <begin position="1"/>
        <end position="18"/>
    </location>
</feature>
<keyword evidence="11 18" id="KW-0064">Aspartyl protease</keyword>
<dbReference type="InterPro" id="IPR038499">
    <property type="entry name" value="BRO1_sf"/>
</dbReference>
<dbReference type="Pfam" id="PF03097">
    <property type="entry name" value="BRO1"/>
    <property type="match status" value="1"/>
</dbReference>
<keyword evidence="10 20" id="KW-0732">Signal</keyword>
<dbReference type="InterPro" id="IPR025304">
    <property type="entry name" value="ALIX_V_dom"/>
</dbReference>